<dbReference type="InterPro" id="IPR034575">
    <property type="entry name" value="OEP21"/>
</dbReference>
<keyword evidence="9" id="KW-0472">Membrane</keyword>
<keyword evidence="6" id="KW-0934">Plastid</keyword>
<keyword evidence="4" id="KW-0813">Transport</keyword>
<dbReference type="PANTHER" id="PTHR35993">
    <property type="entry name" value="OUTER ENVELOPE PORE PROTEIN 21B, CHLOROPLASTIC"/>
    <property type="match status" value="1"/>
</dbReference>
<protein>
    <submittedName>
        <fullName evidence="11">Uncharacterized protein</fullName>
    </submittedName>
</protein>
<keyword evidence="8" id="KW-0406">Ion transport</keyword>
<name>A0A835XH02_9CHLO</name>
<gene>
    <name evidence="11" type="ORF">HYH03_017528</name>
</gene>
<dbReference type="AlphaFoldDB" id="A0A835XH02"/>
<evidence type="ECO:0000313" key="11">
    <source>
        <dbReference type="EMBL" id="KAG2483586.1"/>
    </source>
</evidence>
<accession>A0A835XH02</accession>
<evidence type="ECO:0000256" key="4">
    <source>
        <dbReference type="ARBA" id="ARBA00022448"/>
    </source>
</evidence>
<evidence type="ECO:0000256" key="1">
    <source>
        <dbReference type="ARBA" id="ARBA00004396"/>
    </source>
</evidence>
<keyword evidence="12" id="KW-1185">Reference proteome</keyword>
<comment type="function">
    <text evidence="10">Voltage-dependent rectifying anion channel that facilitates the translocation between chloroplast and cytoplasm of phosphorylated carbohydrates such as triosephosphate, 3-phosphoglycerate and inorganic phosphate (Pi) depending of ATP to triosephosphate ratio in the plastidial intermembrane space; in high triosephosphate/ATP conditions (e.g. photosynthesis), export of triosphosphate from chloroplast (outward rectifying channels), but in high ATP/triosephosphate conditions (e.g. dark phase), import of phosphosolutes (inward rectifying channels).</text>
</comment>
<evidence type="ECO:0000256" key="6">
    <source>
        <dbReference type="ARBA" id="ARBA00022640"/>
    </source>
</evidence>
<proteinExistence type="inferred from homology"/>
<keyword evidence="5" id="KW-0150">Chloroplast</keyword>
<dbReference type="PANTHER" id="PTHR35993:SF1">
    <property type="entry name" value="OUTER ENVELOPE PORE PROTEIN 21B, CHLOROPLASTIC"/>
    <property type="match status" value="1"/>
</dbReference>
<comment type="similarity">
    <text evidence="3">Belongs to the plastid outer envelope porin OEP21 (TC 1.B.29) family.</text>
</comment>
<dbReference type="GO" id="GO:0034426">
    <property type="term" value="C:etioplast membrane"/>
    <property type="evidence" value="ECO:0007669"/>
    <property type="project" value="UniProtKB-SubCell"/>
</dbReference>
<evidence type="ECO:0000256" key="7">
    <source>
        <dbReference type="ARBA" id="ARBA00022692"/>
    </source>
</evidence>
<dbReference type="Proteomes" id="UP000612055">
    <property type="component" value="Unassembled WGS sequence"/>
</dbReference>
<evidence type="ECO:0000256" key="10">
    <source>
        <dbReference type="ARBA" id="ARBA00024941"/>
    </source>
</evidence>
<dbReference type="GO" id="GO:0044070">
    <property type="term" value="P:regulation of monoatomic anion transport"/>
    <property type="evidence" value="ECO:0007669"/>
    <property type="project" value="InterPro"/>
</dbReference>
<evidence type="ECO:0000256" key="8">
    <source>
        <dbReference type="ARBA" id="ARBA00023065"/>
    </source>
</evidence>
<evidence type="ECO:0000313" key="12">
    <source>
        <dbReference type="Proteomes" id="UP000612055"/>
    </source>
</evidence>
<keyword evidence="7" id="KW-0812">Transmembrane</keyword>
<dbReference type="EMBL" id="JAEHOE010000171">
    <property type="protein sequence ID" value="KAG2483586.1"/>
    <property type="molecule type" value="Genomic_DNA"/>
</dbReference>
<dbReference type="OrthoDB" id="527979at2759"/>
<comment type="caution">
    <text evidence="11">The sequence shown here is derived from an EMBL/GenBank/DDBJ whole genome shotgun (WGS) entry which is preliminary data.</text>
</comment>
<comment type="subcellular location">
    <subcellularLocation>
        <location evidence="1">Plastid</location>
        <location evidence="1">Chloroplast outer membrane</location>
        <topology evidence="1">Multi-pass membrane protein</topology>
    </subcellularLocation>
    <subcellularLocation>
        <location evidence="2">Plastid</location>
        <location evidence="2">Etioplast membrane</location>
        <topology evidence="2">Multi-pass membrane protein</topology>
    </subcellularLocation>
</comment>
<sequence length="214" mass="22845">MAETRFHYDLKERELLFHVRQRAKTDQKLEFKAVGLLNPAAGTVSSFRASLKQYANAGGSAELKDSATKPLRLGVGVAVASHPGGPGSKPAATRGSAAAAAQSAGAPTAVPLLTLSAEKKLALLDGPNTVLTLRAVADVDVQARQLASRRGLVKVSHNIPSFTKRQDLRLSAGLTVDWAPGSRRGPKPEVFLQARENNWAVTLREGRTMLTYDL</sequence>
<evidence type="ECO:0000256" key="9">
    <source>
        <dbReference type="ARBA" id="ARBA00023136"/>
    </source>
</evidence>
<organism evidence="11 12">
    <name type="scientific">Edaphochlamys debaryana</name>
    <dbReference type="NCBI Taxonomy" id="47281"/>
    <lineage>
        <taxon>Eukaryota</taxon>
        <taxon>Viridiplantae</taxon>
        <taxon>Chlorophyta</taxon>
        <taxon>core chlorophytes</taxon>
        <taxon>Chlorophyceae</taxon>
        <taxon>CS clade</taxon>
        <taxon>Chlamydomonadales</taxon>
        <taxon>Chlamydomonadales incertae sedis</taxon>
        <taxon>Edaphochlamys</taxon>
    </lineage>
</organism>
<dbReference type="GO" id="GO:0008308">
    <property type="term" value="F:voltage-gated monoatomic anion channel activity"/>
    <property type="evidence" value="ECO:0007669"/>
    <property type="project" value="InterPro"/>
</dbReference>
<evidence type="ECO:0000256" key="5">
    <source>
        <dbReference type="ARBA" id="ARBA00022528"/>
    </source>
</evidence>
<evidence type="ECO:0000256" key="3">
    <source>
        <dbReference type="ARBA" id="ARBA00009945"/>
    </source>
</evidence>
<reference evidence="11" key="1">
    <citation type="journal article" date="2020" name="bioRxiv">
        <title>Comparative genomics of Chlamydomonas.</title>
        <authorList>
            <person name="Craig R.J."/>
            <person name="Hasan A.R."/>
            <person name="Ness R.W."/>
            <person name="Keightley P.D."/>
        </authorList>
    </citation>
    <scope>NUCLEOTIDE SEQUENCE</scope>
    <source>
        <strain evidence="11">CCAP 11/70</strain>
    </source>
</reference>
<dbReference type="GO" id="GO:0009707">
    <property type="term" value="C:chloroplast outer membrane"/>
    <property type="evidence" value="ECO:0007669"/>
    <property type="project" value="UniProtKB-SubCell"/>
</dbReference>
<evidence type="ECO:0000256" key="2">
    <source>
        <dbReference type="ARBA" id="ARBA00004441"/>
    </source>
</evidence>